<organism evidence="2 3">
    <name type="scientific">Tropilaelaps mercedesae</name>
    <dbReference type="NCBI Taxonomy" id="418985"/>
    <lineage>
        <taxon>Eukaryota</taxon>
        <taxon>Metazoa</taxon>
        <taxon>Ecdysozoa</taxon>
        <taxon>Arthropoda</taxon>
        <taxon>Chelicerata</taxon>
        <taxon>Arachnida</taxon>
        <taxon>Acari</taxon>
        <taxon>Parasitiformes</taxon>
        <taxon>Mesostigmata</taxon>
        <taxon>Gamasina</taxon>
        <taxon>Dermanyssoidea</taxon>
        <taxon>Laelapidae</taxon>
        <taxon>Tropilaelaps</taxon>
    </lineage>
</organism>
<dbReference type="InterPro" id="IPR017862">
    <property type="entry name" value="SKI-int_prot_SKIP"/>
</dbReference>
<protein>
    <submittedName>
        <fullName evidence="2">SNW domain-containing protein 1-like</fullName>
    </submittedName>
</protein>
<accession>A0A1V9XDD1</accession>
<dbReference type="PANTHER" id="PTHR12096">
    <property type="entry name" value="NUCLEAR PROTEIN SKIP-RELATED"/>
    <property type="match status" value="1"/>
</dbReference>
<dbReference type="AlphaFoldDB" id="A0A1V9XDD1"/>
<dbReference type="STRING" id="418985.A0A1V9XDD1"/>
<feature type="region of interest" description="Disordered" evidence="1">
    <location>
        <begin position="13"/>
        <end position="35"/>
    </location>
</feature>
<gene>
    <name evidence="2" type="ORF">BIW11_01479</name>
</gene>
<dbReference type="OrthoDB" id="666364at2759"/>
<reference evidence="2 3" key="1">
    <citation type="journal article" date="2017" name="Gigascience">
        <title>Draft genome of the honey bee ectoparasitic mite, Tropilaelaps mercedesae, is shaped by the parasitic life history.</title>
        <authorList>
            <person name="Dong X."/>
            <person name="Armstrong S.D."/>
            <person name="Xia D."/>
            <person name="Makepeace B.L."/>
            <person name="Darby A.C."/>
            <person name="Kadowaki T."/>
        </authorList>
    </citation>
    <scope>NUCLEOTIDE SEQUENCE [LARGE SCALE GENOMIC DNA]</scope>
    <source>
        <strain evidence="2">Wuxi-XJTLU</strain>
    </source>
</reference>
<name>A0A1V9XDD1_9ACAR</name>
<comment type="caution">
    <text evidence="2">The sequence shown here is derived from an EMBL/GenBank/DDBJ whole genome shotgun (WGS) entry which is preliminary data.</text>
</comment>
<dbReference type="Proteomes" id="UP000192247">
    <property type="component" value="Unassembled WGS sequence"/>
</dbReference>
<feature type="non-terminal residue" evidence="2">
    <location>
        <position position="189"/>
    </location>
</feature>
<evidence type="ECO:0000256" key="1">
    <source>
        <dbReference type="SAM" id="MobiDB-lite"/>
    </source>
</evidence>
<evidence type="ECO:0000313" key="3">
    <source>
        <dbReference type="Proteomes" id="UP000192247"/>
    </source>
</evidence>
<evidence type="ECO:0000313" key="2">
    <source>
        <dbReference type="EMBL" id="OQR71544.1"/>
    </source>
</evidence>
<dbReference type="GO" id="GO:0000398">
    <property type="term" value="P:mRNA splicing, via spliceosome"/>
    <property type="evidence" value="ECO:0007669"/>
    <property type="project" value="InterPro"/>
</dbReference>
<sequence>MASLQSLLPAPSQNIYSAREQQEASGIGAHTKSKKDPYAHIPVYGRRRGWIPRKVEDYADGGAYPEIQVVQYPLEMGKKKEKSTGNALAVQLDAHGKVKYDALLKQGANADKVVYSKLQDLLPYEITVEDEEELKKPDDEAIKKITEDTKKALEKLTHSRISAAMPVRTAEKQAPAQYIRSVLSINIHS</sequence>
<dbReference type="InParanoid" id="A0A1V9XDD1"/>
<keyword evidence="3" id="KW-1185">Reference proteome</keyword>
<proteinExistence type="predicted"/>
<dbReference type="EMBL" id="MNPL01014267">
    <property type="protein sequence ID" value="OQR71544.1"/>
    <property type="molecule type" value="Genomic_DNA"/>
</dbReference>
<dbReference type="GO" id="GO:0005681">
    <property type="term" value="C:spliceosomal complex"/>
    <property type="evidence" value="ECO:0007669"/>
    <property type="project" value="InterPro"/>
</dbReference>